<protein>
    <submittedName>
        <fullName evidence="3">Uncharacterized protein</fullName>
    </submittedName>
</protein>
<gene>
    <name evidence="3" type="ORF">P7U51_003497</name>
</gene>
<proteinExistence type="predicted"/>
<dbReference type="PRINTS" id="PR01554">
    <property type="entry name" value="FIMREGULATRY"/>
</dbReference>
<dbReference type="Pfam" id="PF03333">
    <property type="entry name" value="PapB"/>
    <property type="match status" value="1"/>
</dbReference>
<dbReference type="RefSeq" id="WP_394950991.1">
    <property type="nucleotide sequence ID" value="NZ_JBDYRU010000008.1"/>
</dbReference>
<keyword evidence="1" id="KW-0805">Transcription regulation</keyword>
<name>A0AAN4JE96_CITFR</name>
<dbReference type="GO" id="GO:0006355">
    <property type="term" value="P:regulation of DNA-templated transcription"/>
    <property type="evidence" value="ECO:0007669"/>
    <property type="project" value="InterPro"/>
</dbReference>
<keyword evidence="2" id="KW-0804">Transcription</keyword>
<evidence type="ECO:0000313" key="4">
    <source>
        <dbReference type="Proteomes" id="UP001169574"/>
    </source>
</evidence>
<evidence type="ECO:0000256" key="1">
    <source>
        <dbReference type="ARBA" id="ARBA00023015"/>
    </source>
</evidence>
<comment type="caution">
    <text evidence="3">The sequence shown here is derived from an EMBL/GenBank/DDBJ whole genome shotgun (WGS) entry which is preliminary data.</text>
</comment>
<reference evidence="3" key="1">
    <citation type="submission" date="2024-02" db="EMBL/GenBank/DDBJ databases">
        <authorList>
            <consortium name="Clinical and Environmental Microbiology Branch: Whole genome sequencing antimicrobial resistance pathogens in the healthcare setting"/>
        </authorList>
    </citation>
    <scope>NUCLEOTIDE SEQUENCE</scope>
    <source>
        <strain evidence="3">Whole organism</strain>
    </source>
</reference>
<dbReference type="EMBL" id="ABLGCN030000009">
    <property type="protein sequence ID" value="EMM7458951.1"/>
    <property type="molecule type" value="Genomic_DNA"/>
</dbReference>
<evidence type="ECO:0000313" key="3">
    <source>
        <dbReference type="EMBL" id="EMM7458951.1"/>
    </source>
</evidence>
<dbReference type="AlphaFoldDB" id="A0AAN4JE96"/>
<dbReference type="InterPro" id="IPR053721">
    <property type="entry name" value="Fimbrial_Adhesin_Reg"/>
</dbReference>
<dbReference type="Gene3D" id="1.10.10.2690">
    <property type="match status" value="1"/>
</dbReference>
<organism evidence="3 4">
    <name type="scientific">Citrobacter freundii</name>
    <dbReference type="NCBI Taxonomy" id="546"/>
    <lineage>
        <taxon>Bacteria</taxon>
        <taxon>Pseudomonadati</taxon>
        <taxon>Pseudomonadota</taxon>
        <taxon>Gammaproteobacteria</taxon>
        <taxon>Enterobacterales</taxon>
        <taxon>Enterobacteriaceae</taxon>
        <taxon>Citrobacter</taxon>
        <taxon>Citrobacter freundii complex</taxon>
    </lineage>
</organism>
<sequence length="92" mass="10849">MKKNKERLNPGTFTKKRFEMFISISSIRSEKSINALRDYFVHGHSRKDTSERNGVSQSYLSLKIKECQMLNYKLNLFLSEIEQENKCLSCDH</sequence>
<dbReference type="InterPro" id="IPR004356">
    <property type="entry name" value="Adhesin_operon_reg_prot"/>
</dbReference>
<dbReference type="Proteomes" id="UP001169574">
    <property type="component" value="Unassembled WGS sequence"/>
</dbReference>
<evidence type="ECO:0000256" key="2">
    <source>
        <dbReference type="ARBA" id="ARBA00023163"/>
    </source>
</evidence>
<accession>A0AAN4JE96</accession>